<dbReference type="SMART" id="SM00271">
    <property type="entry name" value="DnaJ"/>
    <property type="match status" value="1"/>
</dbReference>
<evidence type="ECO:0000259" key="4">
    <source>
        <dbReference type="PROSITE" id="PS50076"/>
    </source>
</evidence>
<comment type="caution">
    <text evidence="5">The sequence shown here is derived from an EMBL/GenBank/DDBJ whole genome shotgun (WGS) entry which is preliminary data.</text>
</comment>
<protein>
    <recommendedName>
        <fullName evidence="4">J domain-containing protein</fullName>
    </recommendedName>
</protein>
<evidence type="ECO:0000256" key="2">
    <source>
        <dbReference type="SAM" id="MobiDB-lite"/>
    </source>
</evidence>
<gene>
    <name evidence="5" type="ORF">BZA70DRAFT_154531</name>
</gene>
<reference evidence="5 6" key="1">
    <citation type="submission" date="2024-03" db="EMBL/GenBank/DDBJ databases">
        <title>Genome-scale model development and genomic sequencing of the oleaginous clade Lipomyces.</title>
        <authorList>
            <consortium name="Lawrence Berkeley National Laboratory"/>
            <person name="Czajka J.J."/>
            <person name="Han Y."/>
            <person name="Kim J."/>
            <person name="Mondo S.J."/>
            <person name="Hofstad B.A."/>
            <person name="Robles A."/>
            <person name="Haridas S."/>
            <person name="Riley R."/>
            <person name="LaButti K."/>
            <person name="Pangilinan J."/>
            <person name="Andreopoulos W."/>
            <person name="Lipzen A."/>
            <person name="Yan J."/>
            <person name="Wang M."/>
            <person name="Ng V."/>
            <person name="Grigoriev I.V."/>
            <person name="Spatafora J.W."/>
            <person name="Magnuson J.K."/>
            <person name="Baker S.E."/>
            <person name="Pomraning K.R."/>
        </authorList>
    </citation>
    <scope>NUCLEOTIDE SEQUENCE [LARGE SCALE GENOMIC DNA]</scope>
    <source>
        <strain evidence="5 6">Phaff 52-87</strain>
    </source>
</reference>
<feature type="compositionally biased region" description="Low complexity" evidence="2">
    <location>
        <begin position="236"/>
        <end position="254"/>
    </location>
</feature>
<proteinExistence type="predicted"/>
<evidence type="ECO:0000256" key="3">
    <source>
        <dbReference type="SAM" id="SignalP"/>
    </source>
</evidence>
<keyword evidence="6" id="KW-1185">Reference proteome</keyword>
<dbReference type="InterPro" id="IPR001623">
    <property type="entry name" value="DnaJ_domain"/>
</dbReference>
<dbReference type="Proteomes" id="UP001498771">
    <property type="component" value="Unassembled WGS sequence"/>
</dbReference>
<dbReference type="PROSITE" id="PS00636">
    <property type="entry name" value="DNAJ_1"/>
    <property type="match status" value="1"/>
</dbReference>
<evidence type="ECO:0000313" key="6">
    <source>
        <dbReference type="Proteomes" id="UP001498771"/>
    </source>
</evidence>
<dbReference type="RefSeq" id="XP_064768411.1">
    <property type="nucleotide sequence ID" value="XM_064909736.1"/>
</dbReference>
<dbReference type="InterPro" id="IPR018253">
    <property type="entry name" value="DnaJ_domain_CS"/>
</dbReference>
<feature type="region of interest" description="Disordered" evidence="2">
    <location>
        <begin position="437"/>
        <end position="461"/>
    </location>
</feature>
<organism evidence="5 6">
    <name type="scientific">Myxozyma melibiosi</name>
    <dbReference type="NCBI Taxonomy" id="54550"/>
    <lineage>
        <taxon>Eukaryota</taxon>
        <taxon>Fungi</taxon>
        <taxon>Dikarya</taxon>
        <taxon>Ascomycota</taxon>
        <taxon>Saccharomycotina</taxon>
        <taxon>Lipomycetes</taxon>
        <taxon>Lipomycetales</taxon>
        <taxon>Lipomycetaceae</taxon>
        <taxon>Myxozyma</taxon>
    </lineage>
</organism>
<dbReference type="InterPro" id="IPR051938">
    <property type="entry name" value="Apopto_cytoskel_mod"/>
</dbReference>
<sequence>MPLAMTTCHAASLLGQRRILAAALLIAHSPLLSYAICPPLHTHDHSRSLSRPLQSTATLPSTFFSARHFSHSAAQHAVDAGGNPSDHGYIAWPTKPNPTPYDIFGMTSQTFDTSDLKRRFRIMAKQYHPDTAKQMDSDSDSARAAKKIIRDRFHRIVAAYQLLGDGASRKAYDVFGKGWNYANADPVPAPPRQPAAKPKYKPYRHDPFRKERMWTSGQFYYPNHSYEQTWPKDSDSSQSSSSSSSTSGSTTQKSAKIDHEKNVRTLMWIILGVTIFTFLQSLRIITWSAYDQGLPPSAFASSTPSHEVLTKFTGIDPDGANLPETLFPESTTAAAADGTAPRRSRKDRLTAATPKERRVLTRIRTTLESLHAQAAADGIDRESEGFTRLEERFLDKSRIAVMSERYPGAALRSLDRIENTLRNEYNALKGRMLVGPLVEDDPLSSTSEQAPSSSSTKSAVA</sequence>
<dbReference type="EMBL" id="JBBJBU010000005">
    <property type="protein sequence ID" value="KAK7205378.1"/>
    <property type="molecule type" value="Genomic_DNA"/>
</dbReference>
<name>A0ABR1F8D0_9ASCO</name>
<dbReference type="CDD" id="cd06257">
    <property type="entry name" value="DnaJ"/>
    <property type="match status" value="1"/>
</dbReference>
<accession>A0ABR1F8D0</accession>
<feature type="chain" id="PRO_5046262164" description="J domain-containing protein" evidence="3">
    <location>
        <begin position="36"/>
        <end position="461"/>
    </location>
</feature>
<dbReference type="PANTHER" id="PTHR44145:SF3">
    <property type="entry name" value="DNAJ HOMOLOG SUBFAMILY A MEMBER 3, MITOCHONDRIAL"/>
    <property type="match status" value="1"/>
</dbReference>
<dbReference type="Gene3D" id="1.10.287.110">
    <property type="entry name" value="DnaJ domain"/>
    <property type="match status" value="1"/>
</dbReference>
<dbReference type="PANTHER" id="PTHR44145">
    <property type="entry name" value="DNAJ HOMOLOG SUBFAMILY A MEMBER 3, MITOCHONDRIAL"/>
    <property type="match status" value="1"/>
</dbReference>
<feature type="compositionally biased region" description="Low complexity" evidence="2">
    <location>
        <begin position="444"/>
        <end position="461"/>
    </location>
</feature>
<dbReference type="SUPFAM" id="SSF46565">
    <property type="entry name" value="Chaperone J-domain"/>
    <property type="match status" value="1"/>
</dbReference>
<feature type="signal peptide" evidence="3">
    <location>
        <begin position="1"/>
        <end position="35"/>
    </location>
</feature>
<evidence type="ECO:0000256" key="1">
    <source>
        <dbReference type="ARBA" id="ARBA00023186"/>
    </source>
</evidence>
<keyword evidence="3" id="KW-0732">Signal</keyword>
<feature type="domain" description="J" evidence="4">
    <location>
        <begin position="99"/>
        <end position="176"/>
    </location>
</feature>
<feature type="region of interest" description="Disordered" evidence="2">
    <location>
        <begin position="229"/>
        <end position="257"/>
    </location>
</feature>
<evidence type="ECO:0000313" key="5">
    <source>
        <dbReference type="EMBL" id="KAK7205378.1"/>
    </source>
</evidence>
<dbReference type="Pfam" id="PF00226">
    <property type="entry name" value="DnaJ"/>
    <property type="match status" value="1"/>
</dbReference>
<keyword evidence="1" id="KW-0143">Chaperone</keyword>
<dbReference type="InterPro" id="IPR036869">
    <property type="entry name" value="J_dom_sf"/>
</dbReference>
<dbReference type="GeneID" id="90035248"/>
<dbReference type="PROSITE" id="PS50076">
    <property type="entry name" value="DNAJ_2"/>
    <property type="match status" value="1"/>
</dbReference>